<dbReference type="PATRIC" id="fig|1158612.3.peg.1730"/>
<keyword evidence="2" id="KW-1185">Reference proteome</keyword>
<gene>
    <name evidence="1" type="ORF">UC7_01742</name>
</gene>
<dbReference type="EMBL" id="AJAU01000017">
    <property type="protein sequence ID" value="EOL45945.1"/>
    <property type="molecule type" value="Genomic_DNA"/>
</dbReference>
<dbReference type="eggNOG" id="COG2226">
    <property type="taxonomic scope" value="Bacteria"/>
</dbReference>
<name>R3WVX7_9ENTE</name>
<accession>R3WVX7</accession>
<dbReference type="STRING" id="317735.RU98_GL002036"/>
<organism evidence="1 2">
    <name type="scientific">Enterococcus caccae ATCC BAA-1240</name>
    <dbReference type="NCBI Taxonomy" id="1158612"/>
    <lineage>
        <taxon>Bacteria</taxon>
        <taxon>Bacillati</taxon>
        <taxon>Bacillota</taxon>
        <taxon>Bacilli</taxon>
        <taxon>Lactobacillales</taxon>
        <taxon>Enterococcaceae</taxon>
        <taxon>Enterococcus</taxon>
    </lineage>
</organism>
<dbReference type="Proteomes" id="UP000013840">
    <property type="component" value="Unassembled WGS sequence"/>
</dbReference>
<dbReference type="SUPFAM" id="SSF53335">
    <property type="entry name" value="S-adenosyl-L-methionine-dependent methyltransferases"/>
    <property type="match status" value="1"/>
</dbReference>
<dbReference type="AlphaFoldDB" id="R3WVX7"/>
<dbReference type="Gene3D" id="3.40.50.150">
    <property type="entry name" value="Vaccinia Virus protein VP39"/>
    <property type="match status" value="1"/>
</dbReference>
<evidence type="ECO:0008006" key="3">
    <source>
        <dbReference type="Google" id="ProtNLM"/>
    </source>
</evidence>
<dbReference type="RefSeq" id="WP_010771868.1">
    <property type="nucleotide sequence ID" value="NZ_KB946333.1"/>
</dbReference>
<comment type="caution">
    <text evidence="1">The sequence shown here is derived from an EMBL/GenBank/DDBJ whole genome shotgun (WGS) entry which is preliminary data.</text>
</comment>
<protein>
    <recommendedName>
        <fullName evidence="3">Methyltransferase domain-containing protein</fullName>
    </recommendedName>
</protein>
<proteinExistence type="predicted"/>
<evidence type="ECO:0000313" key="1">
    <source>
        <dbReference type="EMBL" id="EOL45945.1"/>
    </source>
</evidence>
<dbReference type="InterPro" id="IPR029063">
    <property type="entry name" value="SAM-dependent_MTases_sf"/>
</dbReference>
<sequence length="70" mass="7638">MMSLWNVTYLPLVKWAMSNVSLNMHSVILDIGVGNEASSAYLLQQITSSSVTGIDFPKAAISQANKKIPR</sequence>
<reference evidence="1 2" key="1">
    <citation type="submission" date="2013-02" db="EMBL/GenBank/DDBJ databases">
        <title>The Genome Sequence of Enterococcus caccae BAA-1240.</title>
        <authorList>
            <consortium name="The Broad Institute Genome Sequencing Platform"/>
            <consortium name="The Broad Institute Genome Sequencing Center for Infectious Disease"/>
            <person name="Earl A.M."/>
            <person name="Gilmore M.S."/>
            <person name="Lebreton F."/>
            <person name="Walker B."/>
            <person name="Young S.K."/>
            <person name="Zeng Q."/>
            <person name="Gargeya S."/>
            <person name="Fitzgerald M."/>
            <person name="Haas B."/>
            <person name="Abouelleil A."/>
            <person name="Alvarado L."/>
            <person name="Arachchi H.M."/>
            <person name="Berlin A.M."/>
            <person name="Chapman S.B."/>
            <person name="Dewar J."/>
            <person name="Goldberg J."/>
            <person name="Griggs A."/>
            <person name="Gujja S."/>
            <person name="Hansen M."/>
            <person name="Howarth C."/>
            <person name="Imamovic A."/>
            <person name="Larimer J."/>
            <person name="McCowan C."/>
            <person name="Murphy C."/>
            <person name="Neiman D."/>
            <person name="Pearson M."/>
            <person name="Priest M."/>
            <person name="Roberts A."/>
            <person name="Saif S."/>
            <person name="Shea T."/>
            <person name="Sisk P."/>
            <person name="Sykes S."/>
            <person name="Wortman J."/>
            <person name="Nusbaum C."/>
            <person name="Birren B."/>
        </authorList>
    </citation>
    <scope>NUCLEOTIDE SEQUENCE [LARGE SCALE GENOMIC DNA]</scope>
    <source>
        <strain evidence="1 2">ATCC BAA-1240</strain>
    </source>
</reference>
<evidence type="ECO:0000313" key="2">
    <source>
        <dbReference type="Proteomes" id="UP000013840"/>
    </source>
</evidence>